<feature type="region of interest" description="Disordered" evidence="1">
    <location>
        <begin position="158"/>
        <end position="199"/>
    </location>
</feature>
<feature type="compositionally biased region" description="Basic and acidic residues" evidence="1">
    <location>
        <begin position="160"/>
        <end position="192"/>
    </location>
</feature>
<dbReference type="EMBL" id="JAUSTN010000003">
    <property type="protein sequence ID" value="MDQ0274628.1"/>
    <property type="molecule type" value="Genomic_DNA"/>
</dbReference>
<reference evidence="3 4" key="1">
    <citation type="submission" date="2023-07" db="EMBL/GenBank/DDBJ databases">
        <title>Genomic Encyclopedia of Type Strains, Phase IV (KMG-IV): sequencing the most valuable type-strain genomes for metagenomic binning, comparative biology and taxonomic classification.</title>
        <authorList>
            <person name="Goeker M."/>
        </authorList>
    </citation>
    <scope>NUCLEOTIDE SEQUENCE [LARGE SCALE GENOMIC DNA]</scope>
    <source>
        <strain evidence="3 4">DSM 22616</strain>
    </source>
</reference>
<dbReference type="Proteomes" id="UP001236559">
    <property type="component" value="Unassembled WGS sequence"/>
</dbReference>
<evidence type="ECO:0000313" key="4">
    <source>
        <dbReference type="Proteomes" id="UP001236559"/>
    </source>
</evidence>
<sequence length="199" mass="22174">MKRKFIALILISLMLLTACGKNKKTQTVQPDESSKIPTSGEVSTQNVNGEENTEGTLQNEPTAKTFDRDLVKKLCEDSSYISRVKIGEATEGANEISFVVDYKGDLSNIKMTAPKSLTPGKEYLIFYKDDENGKVVPTKAEDSYVEIASTNDSTLSYVENRYKRQERKNLPEEKTQNSEKNNGKLNKDDKTSNKSGGDN</sequence>
<evidence type="ECO:0008006" key="5">
    <source>
        <dbReference type="Google" id="ProtNLM"/>
    </source>
</evidence>
<evidence type="ECO:0000256" key="2">
    <source>
        <dbReference type="SAM" id="SignalP"/>
    </source>
</evidence>
<feature type="chain" id="PRO_5045255179" description="Lipoprotein" evidence="2">
    <location>
        <begin position="21"/>
        <end position="199"/>
    </location>
</feature>
<evidence type="ECO:0000256" key="1">
    <source>
        <dbReference type="SAM" id="MobiDB-lite"/>
    </source>
</evidence>
<organism evidence="3 4">
    <name type="scientific">Peptoniphilus koenoeneniae</name>
    <dbReference type="NCBI Taxonomy" id="507751"/>
    <lineage>
        <taxon>Bacteria</taxon>
        <taxon>Bacillati</taxon>
        <taxon>Bacillota</taxon>
        <taxon>Tissierellia</taxon>
        <taxon>Tissierellales</taxon>
        <taxon>Peptoniphilaceae</taxon>
        <taxon>Peptoniphilus</taxon>
    </lineage>
</organism>
<feature type="compositionally biased region" description="Polar residues" evidence="1">
    <location>
        <begin position="25"/>
        <end position="58"/>
    </location>
</feature>
<gene>
    <name evidence="3" type="ORF">J2S72_000645</name>
</gene>
<accession>A0ABU0ATS1</accession>
<keyword evidence="4" id="KW-1185">Reference proteome</keyword>
<name>A0ABU0ATS1_9FIRM</name>
<dbReference type="PROSITE" id="PS51257">
    <property type="entry name" value="PROKAR_LIPOPROTEIN"/>
    <property type="match status" value="1"/>
</dbReference>
<feature type="region of interest" description="Disordered" evidence="1">
    <location>
        <begin position="24"/>
        <end position="58"/>
    </location>
</feature>
<evidence type="ECO:0000313" key="3">
    <source>
        <dbReference type="EMBL" id="MDQ0274628.1"/>
    </source>
</evidence>
<protein>
    <recommendedName>
        <fullName evidence="5">Lipoprotein</fullName>
    </recommendedName>
</protein>
<comment type="caution">
    <text evidence="3">The sequence shown here is derived from an EMBL/GenBank/DDBJ whole genome shotgun (WGS) entry which is preliminary data.</text>
</comment>
<dbReference type="RefSeq" id="WP_023055380.1">
    <property type="nucleotide sequence ID" value="NZ_JAUSTN010000003.1"/>
</dbReference>
<keyword evidence="2" id="KW-0732">Signal</keyword>
<proteinExistence type="predicted"/>
<feature type="signal peptide" evidence="2">
    <location>
        <begin position="1"/>
        <end position="20"/>
    </location>
</feature>